<dbReference type="GO" id="GO:0005840">
    <property type="term" value="C:ribosome"/>
    <property type="evidence" value="ECO:0007669"/>
    <property type="project" value="UniProtKB-KW"/>
</dbReference>
<dbReference type="EMBL" id="CP048992">
    <property type="protein sequence ID" value="QID80684.1"/>
    <property type="molecule type" value="Genomic_DNA"/>
</dbReference>
<reference evidence="1 2" key="1">
    <citation type="journal article" date="2019" name="BMC Genomics">
        <title>Chromosome level assembly and comparative genome analysis confirm lager-brewing yeasts originated from a single hybridization.</title>
        <authorList>
            <person name="Salazar A.N."/>
            <person name="Gorter de Vries A.R."/>
            <person name="van den Broek M."/>
            <person name="Brouwers N."/>
            <person name="de la Torre Cortes P."/>
            <person name="Kuijpers N.G.A."/>
            <person name="Daran J.G."/>
            <person name="Abeel T."/>
        </authorList>
    </citation>
    <scope>NUCLEOTIDE SEQUENCE [LARGE SCALE GENOMIC DNA]</scope>
    <source>
        <strain evidence="1 2">CBS 1483</strain>
    </source>
</reference>
<gene>
    <name evidence="1" type="primary">MRP8_1</name>
    <name evidence="1" type="ORF">GRS66_003028</name>
</gene>
<accession>A0A6C1DWU8</accession>
<dbReference type="Pfam" id="PF07957">
    <property type="entry name" value="DUF3294"/>
    <property type="match status" value="1"/>
</dbReference>
<keyword evidence="1" id="KW-0689">Ribosomal protein</keyword>
<dbReference type="InterPro" id="IPR012917">
    <property type="entry name" value="DUF3294"/>
</dbReference>
<dbReference type="AlphaFoldDB" id="A0A6C1DWU8"/>
<proteinExistence type="predicted"/>
<keyword evidence="1" id="KW-0687">Ribonucleoprotein</keyword>
<organism evidence="1 2">
    <name type="scientific">Saccharomyces pastorianus</name>
    <name type="common">Lager yeast</name>
    <name type="synonym">Saccharomyces cerevisiae x Saccharomyces eubayanus</name>
    <dbReference type="NCBI Taxonomy" id="27292"/>
    <lineage>
        <taxon>Eukaryota</taxon>
        <taxon>Fungi</taxon>
        <taxon>Dikarya</taxon>
        <taxon>Ascomycota</taxon>
        <taxon>Saccharomycotina</taxon>
        <taxon>Saccharomycetes</taxon>
        <taxon>Saccharomycetales</taxon>
        <taxon>Saccharomycetaceae</taxon>
        <taxon>Saccharomyces</taxon>
    </lineage>
</organism>
<evidence type="ECO:0000313" key="2">
    <source>
        <dbReference type="Proteomes" id="UP000501346"/>
    </source>
</evidence>
<name>A0A6C1DWU8_SACPS</name>
<sequence length="219" mass="25097">MSNEIELLQKQVSELQDLVKKQSLIISKTGERVLELQLDKQKHDVTDFDSKFSKSISKKSGSATQFDATDFATNEDLVELVKELQGELNFIEERSIRRLVNSLKKDDDDVIAPLPNADGDIPAISDGVFPKSLKEFKDIPDLKLVRLAKFYERLPPTLKEQEDFENFLEGKVEAFHINETTDEEISKELEKFSKDELDDAFNDVARYLGLSLRRGTEIW</sequence>
<dbReference type="Proteomes" id="UP000501346">
    <property type="component" value="Chromosome ScXI"/>
</dbReference>
<dbReference type="OrthoDB" id="4076200at2759"/>
<protein>
    <submittedName>
        <fullName evidence="1">Mitochondrial ribosomal protein</fullName>
    </submittedName>
</protein>
<dbReference type="PIRSF" id="PIRSF022944">
    <property type="entry name" value="Ribosomal_MRP8_mit"/>
    <property type="match status" value="1"/>
</dbReference>
<dbReference type="SMR" id="A0A6C1DWU8"/>
<keyword evidence="2" id="KW-1185">Reference proteome</keyword>
<evidence type="ECO:0000313" key="1">
    <source>
        <dbReference type="EMBL" id="QID80684.1"/>
    </source>
</evidence>